<sequence length="78" mass="8403">MRRLCGIVLLVIGVMSVTGCTPRVVGMAGISVDPQGHPLIVLAWCGDNAPEGASVARFDPHRILPAPREHERRDHLSP</sequence>
<keyword evidence="2" id="KW-1185">Reference proteome</keyword>
<evidence type="ECO:0000313" key="1">
    <source>
        <dbReference type="EMBL" id="MFC3983042.1"/>
    </source>
</evidence>
<accession>A0ABV8F303</accession>
<protein>
    <recommendedName>
        <fullName evidence="3">Lipoprotein</fullName>
    </recommendedName>
</protein>
<evidence type="ECO:0000313" key="2">
    <source>
        <dbReference type="Proteomes" id="UP001595698"/>
    </source>
</evidence>
<reference evidence="2" key="1">
    <citation type="journal article" date="2019" name="Int. J. Syst. Evol. Microbiol.">
        <title>The Global Catalogue of Microorganisms (GCM) 10K type strain sequencing project: providing services to taxonomists for standard genome sequencing and annotation.</title>
        <authorList>
            <consortium name="The Broad Institute Genomics Platform"/>
            <consortium name="The Broad Institute Genome Sequencing Center for Infectious Disease"/>
            <person name="Wu L."/>
            <person name="Ma J."/>
        </authorList>
    </citation>
    <scope>NUCLEOTIDE SEQUENCE [LARGE SCALE GENOMIC DNA]</scope>
    <source>
        <strain evidence="2">TBRC 7912</strain>
    </source>
</reference>
<dbReference type="RefSeq" id="WP_386191870.1">
    <property type="nucleotide sequence ID" value="NZ_JBHSBC010000022.1"/>
</dbReference>
<evidence type="ECO:0008006" key="3">
    <source>
        <dbReference type="Google" id="ProtNLM"/>
    </source>
</evidence>
<name>A0ABV8F303_9ACTN</name>
<organism evidence="1 2">
    <name type="scientific">Streptosporangium jomthongense</name>
    <dbReference type="NCBI Taxonomy" id="1193683"/>
    <lineage>
        <taxon>Bacteria</taxon>
        <taxon>Bacillati</taxon>
        <taxon>Actinomycetota</taxon>
        <taxon>Actinomycetes</taxon>
        <taxon>Streptosporangiales</taxon>
        <taxon>Streptosporangiaceae</taxon>
        <taxon>Streptosporangium</taxon>
    </lineage>
</organism>
<proteinExistence type="predicted"/>
<comment type="caution">
    <text evidence="1">The sequence shown here is derived from an EMBL/GenBank/DDBJ whole genome shotgun (WGS) entry which is preliminary data.</text>
</comment>
<gene>
    <name evidence="1" type="ORF">ACFOYY_23120</name>
</gene>
<dbReference type="PROSITE" id="PS51257">
    <property type="entry name" value="PROKAR_LIPOPROTEIN"/>
    <property type="match status" value="1"/>
</dbReference>
<dbReference type="Proteomes" id="UP001595698">
    <property type="component" value="Unassembled WGS sequence"/>
</dbReference>
<dbReference type="EMBL" id="JBHSBC010000022">
    <property type="protein sequence ID" value="MFC3983042.1"/>
    <property type="molecule type" value="Genomic_DNA"/>
</dbReference>